<reference evidence="4" key="1">
    <citation type="journal article" date="2019" name="Int. J. Syst. Evol. Microbiol.">
        <title>The Global Catalogue of Microorganisms (GCM) 10K type strain sequencing project: providing services to taxonomists for standard genome sequencing and annotation.</title>
        <authorList>
            <consortium name="The Broad Institute Genomics Platform"/>
            <consortium name="The Broad Institute Genome Sequencing Center for Infectious Disease"/>
            <person name="Wu L."/>
            <person name="Ma J."/>
        </authorList>
    </citation>
    <scope>NUCLEOTIDE SEQUENCE [LARGE SCALE GENOMIC DNA]</scope>
    <source>
        <strain evidence="4">CCUG 42722</strain>
    </source>
</reference>
<dbReference type="InterPro" id="IPR036388">
    <property type="entry name" value="WH-like_DNA-bd_sf"/>
</dbReference>
<proteinExistence type="predicted"/>
<dbReference type="EMBL" id="JBHSFI010000002">
    <property type="protein sequence ID" value="MFC4627388.1"/>
    <property type="molecule type" value="Genomic_DNA"/>
</dbReference>
<dbReference type="SUPFAM" id="SSF46785">
    <property type="entry name" value="Winged helix' DNA-binding domain"/>
    <property type="match status" value="1"/>
</dbReference>
<name>A0ABV9HBN1_9MICO</name>
<gene>
    <name evidence="3" type="ORF">ACFO6V_04025</name>
</gene>
<dbReference type="Proteomes" id="UP001596011">
    <property type="component" value="Unassembled WGS sequence"/>
</dbReference>
<evidence type="ECO:0000313" key="4">
    <source>
        <dbReference type="Proteomes" id="UP001596011"/>
    </source>
</evidence>
<protein>
    <recommendedName>
        <fullName evidence="2">DprA winged helix domain-containing protein</fullName>
    </recommendedName>
</protein>
<dbReference type="InterPro" id="IPR041614">
    <property type="entry name" value="DprA_WH"/>
</dbReference>
<evidence type="ECO:0000313" key="3">
    <source>
        <dbReference type="EMBL" id="MFC4627388.1"/>
    </source>
</evidence>
<dbReference type="Gene3D" id="1.10.10.10">
    <property type="entry name" value="Winged helix-like DNA-binding domain superfamily/Winged helix DNA-binding domain"/>
    <property type="match status" value="1"/>
</dbReference>
<keyword evidence="4" id="KW-1185">Reference proteome</keyword>
<organism evidence="3 4">
    <name type="scientific">Promicromonospora alba</name>
    <dbReference type="NCBI Taxonomy" id="1616110"/>
    <lineage>
        <taxon>Bacteria</taxon>
        <taxon>Bacillati</taxon>
        <taxon>Actinomycetota</taxon>
        <taxon>Actinomycetes</taxon>
        <taxon>Micrococcales</taxon>
        <taxon>Promicromonosporaceae</taxon>
        <taxon>Promicromonospora</taxon>
    </lineage>
</organism>
<feature type="compositionally biased region" description="Basic residues" evidence="1">
    <location>
        <begin position="37"/>
        <end position="46"/>
    </location>
</feature>
<accession>A0ABV9HBN1</accession>
<dbReference type="Pfam" id="PF17782">
    <property type="entry name" value="WHD_DprA"/>
    <property type="match status" value="1"/>
</dbReference>
<dbReference type="RefSeq" id="WP_377132481.1">
    <property type="nucleotide sequence ID" value="NZ_JBHSFI010000002.1"/>
</dbReference>
<sequence length="142" mass="15086">MIDPIALKVIVRDLLRVEEDYQSALPGAPVRTDSGRRSRWRRRRGSRSVPGIRVTPPAHRNQAEDTIRRALSNGPRSAAALAQSTGMSFAAVLIGLEAMEAAGAVARTARGVVQLNTAPTNASCPERPVGLPCAATTDHPSV</sequence>
<feature type="region of interest" description="Disordered" evidence="1">
    <location>
        <begin position="26"/>
        <end position="64"/>
    </location>
</feature>
<feature type="domain" description="DprA winged helix" evidence="2">
    <location>
        <begin position="55"/>
        <end position="108"/>
    </location>
</feature>
<dbReference type="InterPro" id="IPR036390">
    <property type="entry name" value="WH_DNA-bd_sf"/>
</dbReference>
<evidence type="ECO:0000259" key="2">
    <source>
        <dbReference type="Pfam" id="PF17782"/>
    </source>
</evidence>
<evidence type="ECO:0000256" key="1">
    <source>
        <dbReference type="SAM" id="MobiDB-lite"/>
    </source>
</evidence>
<comment type="caution">
    <text evidence="3">The sequence shown here is derived from an EMBL/GenBank/DDBJ whole genome shotgun (WGS) entry which is preliminary data.</text>
</comment>